<dbReference type="PANTHER" id="PTHR44167">
    <property type="entry name" value="OVARIAN-SPECIFIC SERINE/THREONINE-PROTEIN KINASE LOK-RELATED"/>
    <property type="match status" value="1"/>
</dbReference>
<organism evidence="3">
    <name type="scientific">hydrothermal vent metagenome</name>
    <dbReference type="NCBI Taxonomy" id="652676"/>
    <lineage>
        <taxon>unclassified sequences</taxon>
        <taxon>metagenomes</taxon>
        <taxon>ecological metagenomes</taxon>
    </lineage>
</organism>
<evidence type="ECO:0000256" key="1">
    <source>
        <dbReference type="SAM" id="Phobius"/>
    </source>
</evidence>
<protein>
    <submittedName>
        <fullName evidence="3">Putative chaperonin</fullName>
    </submittedName>
</protein>
<dbReference type="AlphaFoldDB" id="A0A1W1C3K9"/>
<dbReference type="GO" id="GO:0044773">
    <property type="term" value="P:mitotic DNA damage checkpoint signaling"/>
    <property type="evidence" value="ECO:0007669"/>
    <property type="project" value="TreeGrafter"/>
</dbReference>
<name>A0A1W1C3K9_9ZZZZ</name>
<dbReference type="GO" id="GO:0005524">
    <property type="term" value="F:ATP binding"/>
    <property type="evidence" value="ECO:0007669"/>
    <property type="project" value="InterPro"/>
</dbReference>
<gene>
    <name evidence="3" type="ORF">MNB_SV-14-337</name>
</gene>
<keyword evidence="1" id="KW-0812">Transmembrane</keyword>
<dbReference type="GO" id="GO:0005634">
    <property type="term" value="C:nucleus"/>
    <property type="evidence" value="ECO:0007669"/>
    <property type="project" value="TreeGrafter"/>
</dbReference>
<evidence type="ECO:0000313" key="3">
    <source>
        <dbReference type="EMBL" id="SFV60333.1"/>
    </source>
</evidence>
<feature type="domain" description="Protein kinase" evidence="2">
    <location>
        <begin position="12"/>
        <end position="310"/>
    </location>
</feature>
<keyword evidence="1" id="KW-0472">Membrane</keyword>
<reference evidence="3" key="1">
    <citation type="submission" date="2016-10" db="EMBL/GenBank/DDBJ databases">
        <authorList>
            <person name="de Groot N.N."/>
        </authorList>
    </citation>
    <scope>NUCLEOTIDE SEQUENCE</scope>
</reference>
<dbReference type="PROSITE" id="PS50011">
    <property type="entry name" value="PROTEIN_KINASE_DOM"/>
    <property type="match status" value="1"/>
</dbReference>
<feature type="transmembrane region" description="Helical" evidence="1">
    <location>
        <begin position="363"/>
        <end position="382"/>
    </location>
</feature>
<dbReference type="SMART" id="SM00220">
    <property type="entry name" value="S_TKc"/>
    <property type="match status" value="1"/>
</dbReference>
<keyword evidence="1" id="KW-1133">Transmembrane helix</keyword>
<dbReference type="PANTHER" id="PTHR44167:SF24">
    <property type="entry name" value="SERINE_THREONINE-PROTEIN KINASE CHK2"/>
    <property type="match status" value="1"/>
</dbReference>
<dbReference type="GO" id="GO:0004674">
    <property type="term" value="F:protein serine/threonine kinase activity"/>
    <property type="evidence" value="ECO:0007669"/>
    <property type="project" value="TreeGrafter"/>
</dbReference>
<dbReference type="SUPFAM" id="SSF56112">
    <property type="entry name" value="Protein kinase-like (PK-like)"/>
    <property type="match status" value="1"/>
</dbReference>
<sequence>MKYKNLSNQKIYIDDKEITSGGQGAIHKVTNSNSVAKIYKDLDNLKKAKLNEKIRFMIANPPFDSSTPQEIIDSIIWPTDVLYDRRGFVGFVMPFVKDSIELSNLVFMKKKHIANPIIQKFKKDNNSDFFRQRLIMCYNLASVLKVIHQRNQYVVVDLKPQNVLIDITGKIVLIDIDSIQVKTFNDTYYADAWTDDYAPPEFHNRKINPKAEISPSWDYFAFASTAYQLLFQIPAFMGSVDGQTTLVEKIAKYYFPHGKNRRKFRVIPKPHEEFRQLSSDVKRAFIDSFDNEPMYRADFGVWVDCLASQIGGMSAPKKNIFTPKVKKTSSPPPKQNPTVQRQRVLNRIAFKQLFLRFFSKIKVILSLLLFVIVFFAIISYLVEYIQKVNQVDVYGNIFDLEKHYSTTEDKLGKLLDTQTINGIVWEQHIIKSKNGSTFGWIKKD</sequence>
<dbReference type="EMBL" id="FPHN01000113">
    <property type="protein sequence ID" value="SFV60333.1"/>
    <property type="molecule type" value="Genomic_DNA"/>
</dbReference>
<dbReference type="Pfam" id="PF00069">
    <property type="entry name" value="Pkinase"/>
    <property type="match status" value="1"/>
</dbReference>
<proteinExistence type="predicted"/>
<dbReference type="InterPro" id="IPR000719">
    <property type="entry name" value="Prot_kinase_dom"/>
</dbReference>
<evidence type="ECO:0000259" key="2">
    <source>
        <dbReference type="PROSITE" id="PS50011"/>
    </source>
</evidence>
<dbReference type="InterPro" id="IPR011009">
    <property type="entry name" value="Kinase-like_dom_sf"/>
</dbReference>
<accession>A0A1W1C3K9</accession>
<dbReference type="Gene3D" id="1.10.510.10">
    <property type="entry name" value="Transferase(Phosphotransferase) domain 1"/>
    <property type="match status" value="1"/>
</dbReference>